<gene>
    <name evidence="2" type="ORF">Tci_045766</name>
</gene>
<name>A0A6L2MIK3_TANCI</name>
<feature type="compositionally biased region" description="Basic and acidic residues" evidence="1">
    <location>
        <begin position="345"/>
        <end position="360"/>
    </location>
</feature>
<protein>
    <submittedName>
        <fullName evidence="2">Uncharacterized protein</fullName>
    </submittedName>
</protein>
<organism evidence="2">
    <name type="scientific">Tanacetum cinerariifolium</name>
    <name type="common">Dalmatian daisy</name>
    <name type="synonym">Chrysanthemum cinerariifolium</name>
    <dbReference type="NCBI Taxonomy" id="118510"/>
    <lineage>
        <taxon>Eukaryota</taxon>
        <taxon>Viridiplantae</taxon>
        <taxon>Streptophyta</taxon>
        <taxon>Embryophyta</taxon>
        <taxon>Tracheophyta</taxon>
        <taxon>Spermatophyta</taxon>
        <taxon>Magnoliopsida</taxon>
        <taxon>eudicotyledons</taxon>
        <taxon>Gunneridae</taxon>
        <taxon>Pentapetalae</taxon>
        <taxon>asterids</taxon>
        <taxon>campanulids</taxon>
        <taxon>Asterales</taxon>
        <taxon>Asteraceae</taxon>
        <taxon>Asteroideae</taxon>
        <taxon>Anthemideae</taxon>
        <taxon>Anthemidinae</taxon>
        <taxon>Tanacetum</taxon>
    </lineage>
</organism>
<sequence>MDQLEKQLDNKELQEIRSMATFKVLETQFQMFIKSRIYLDDEYVVMTRNYFLQYIQLEIPEFRDTLIQHMKSVKKSIDKRALHKRQYDSWIAQDDVVLIANTLISAVVCTSAIGSSSYMGLISASSSCASFPDLLLVSCSFDYVLLLSVLTELASNALLISTFSSIVKPVLQPHRNQPVVRQPTAFKSERPRISKPRFASQIDMNNDLLKPVTTHYLPKGKESACAKPNHKIASRSSRYRSNDMVHNHYLEEAKKKTQEKGGNRRENFKTVGFRWVPTGKIFTSSTTKVDSEPTNGSNKDITNQYGCEQTLDVSTDSTTCTMFSSHLVDRGLGSLVKDNKEKDKIKAKTDKIKSKREAQKSPDSSLTKLKPSQNQESIKGVSGTRSFVILIKHPTCLNDPLRTVLSVDTRSIVIIVKDVLFSERNLRKIFLHLVLNMEFSKILSSHPMTIPTLLMLIESHSLAIKTSVKSPSQINHHCCYDCGDPLEGIFCHQCTCKLCGNGAHYGYNCPSKVLIIPNPEPFNNQTIKELPQTVQSFDPKSDLVYDSPNVFNPPSQLPFIPCEFCGNDARYGHYCTPQVPSVYPKPCYNQEFNFS</sequence>
<comment type="caution">
    <text evidence="2">The sequence shown here is derived from an EMBL/GenBank/DDBJ whole genome shotgun (WGS) entry which is preliminary data.</text>
</comment>
<feature type="region of interest" description="Disordered" evidence="1">
    <location>
        <begin position="345"/>
        <end position="378"/>
    </location>
</feature>
<evidence type="ECO:0000256" key="1">
    <source>
        <dbReference type="SAM" id="MobiDB-lite"/>
    </source>
</evidence>
<reference evidence="2" key="1">
    <citation type="journal article" date="2019" name="Sci. Rep.">
        <title>Draft genome of Tanacetum cinerariifolium, the natural source of mosquito coil.</title>
        <authorList>
            <person name="Yamashiro T."/>
            <person name="Shiraishi A."/>
            <person name="Satake H."/>
            <person name="Nakayama K."/>
        </authorList>
    </citation>
    <scope>NUCLEOTIDE SEQUENCE</scope>
</reference>
<dbReference type="EMBL" id="BKCJ010006757">
    <property type="protein sequence ID" value="GEU73788.1"/>
    <property type="molecule type" value="Genomic_DNA"/>
</dbReference>
<feature type="region of interest" description="Disordered" evidence="1">
    <location>
        <begin position="284"/>
        <end position="303"/>
    </location>
</feature>
<evidence type="ECO:0000313" key="2">
    <source>
        <dbReference type="EMBL" id="GEU73788.1"/>
    </source>
</evidence>
<dbReference type="AlphaFoldDB" id="A0A6L2MIK3"/>
<accession>A0A6L2MIK3</accession>
<feature type="compositionally biased region" description="Polar residues" evidence="1">
    <location>
        <begin position="361"/>
        <end position="377"/>
    </location>
</feature>
<proteinExistence type="predicted"/>